<dbReference type="PANTHER" id="PTHR19848:SF0">
    <property type="entry name" value="NOTCHLESS PROTEIN HOMOLOG 1"/>
    <property type="match status" value="1"/>
</dbReference>
<protein>
    <submittedName>
        <fullName evidence="6">Uncharacterized protein</fullName>
    </submittedName>
</protein>
<evidence type="ECO:0000313" key="7">
    <source>
        <dbReference type="Proteomes" id="UP000014500"/>
    </source>
</evidence>
<reference evidence="7" key="1">
    <citation type="submission" date="2011-05" db="EMBL/GenBank/DDBJ databases">
        <authorList>
            <person name="Richards S.R."/>
            <person name="Qu J."/>
            <person name="Jiang H."/>
            <person name="Jhangiani S.N."/>
            <person name="Agravi P."/>
            <person name="Goodspeed R."/>
            <person name="Gross S."/>
            <person name="Mandapat C."/>
            <person name="Jackson L."/>
            <person name="Mathew T."/>
            <person name="Pu L."/>
            <person name="Thornton R."/>
            <person name="Saada N."/>
            <person name="Wilczek-Boney K.B."/>
            <person name="Lee S."/>
            <person name="Kovar C."/>
            <person name="Wu Y."/>
            <person name="Scherer S.E."/>
            <person name="Worley K.C."/>
            <person name="Muzny D.M."/>
            <person name="Gibbs R."/>
        </authorList>
    </citation>
    <scope>NUCLEOTIDE SEQUENCE</scope>
    <source>
        <strain evidence="7">Brora</strain>
    </source>
</reference>
<dbReference type="InterPro" id="IPR015943">
    <property type="entry name" value="WD40/YVTN_repeat-like_dom_sf"/>
</dbReference>
<dbReference type="PROSITE" id="PS50294">
    <property type="entry name" value="WD_REPEATS_REGION"/>
    <property type="match status" value="1"/>
</dbReference>
<dbReference type="AlphaFoldDB" id="T1JKK4"/>
<proteinExistence type="predicted"/>
<dbReference type="Pfam" id="PF00400">
    <property type="entry name" value="WD40"/>
    <property type="match status" value="3"/>
</dbReference>
<comment type="subcellular location">
    <subcellularLocation>
        <location evidence="1">Nucleus</location>
    </subcellularLocation>
</comment>
<dbReference type="InterPro" id="IPR011047">
    <property type="entry name" value="Quinoprotein_ADH-like_sf"/>
</dbReference>
<name>T1JKK4_STRMM</name>
<evidence type="ECO:0000256" key="5">
    <source>
        <dbReference type="PROSITE-ProRule" id="PRU00221"/>
    </source>
</evidence>
<dbReference type="PANTHER" id="PTHR19848">
    <property type="entry name" value="WD40 REPEAT PROTEIN"/>
    <property type="match status" value="1"/>
</dbReference>
<dbReference type="GO" id="GO:0007219">
    <property type="term" value="P:Notch signaling pathway"/>
    <property type="evidence" value="ECO:0007669"/>
    <property type="project" value="TreeGrafter"/>
</dbReference>
<keyword evidence="2 5" id="KW-0853">WD repeat</keyword>
<dbReference type="HOGENOM" id="CLU_000288_57_16_1"/>
<accession>T1JKK4</accession>
<dbReference type="EMBL" id="JH431506">
    <property type="status" value="NOT_ANNOTATED_CDS"/>
    <property type="molecule type" value="Genomic_DNA"/>
</dbReference>
<evidence type="ECO:0000256" key="3">
    <source>
        <dbReference type="ARBA" id="ARBA00022737"/>
    </source>
</evidence>
<dbReference type="SMART" id="SM00320">
    <property type="entry name" value="WD40"/>
    <property type="match status" value="3"/>
</dbReference>
<keyword evidence="3" id="KW-0677">Repeat</keyword>
<dbReference type="eggNOG" id="KOG0271">
    <property type="taxonomic scope" value="Eukaryota"/>
</dbReference>
<organism evidence="6 7">
    <name type="scientific">Strigamia maritima</name>
    <name type="common">European centipede</name>
    <name type="synonym">Geophilus maritimus</name>
    <dbReference type="NCBI Taxonomy" id="126957"/>
    <lineage>
        <taxon>Eukaryota</taxon>
        <taxon>Metazoa</taxon>
        <taxon>Ecdysozoa</taxon>
        <taxon>Arthropoda</taxon>
        <taxon>Myriapoda</taxon>
        <taxon>Chilopoda</taxon>
        <taxon>Pleurostigmophora</taxon>
        <taxon>Geophilomorpha</taxon>
        <taxon>Linotaeniidae</taxon>
        <taxon>Strigamia</taxon>
    </lineage>
</organism>
<dbReference type="STRING" id="126957.T1JKK4"/>
<feature type="repeat" description="WD" evidence="5">
    <location>
        <begin position="18"/>
        <end position="48"/>
    </location>
</feature>
<dbReference type="Gene3D" id="2.130.10.10">
    <property type="entry name" value="YVTN repeat-like/Quinoprotein amine dehydrogenase"/>
    <property type="match status" value="1"/>
</dbReference>
<dbReference type="GO" id="GO:0000027">
    <property type="term" value="P:ribosomal large subunit assembly"/>
    <property type="evidence" value="ECO:0007669"/>
    <property type="project" value="TreeGrafter"/>
</dbReference>
<dbReference type="GO" id="GO:0005730">
    <property type="term" value="C:nucleolus"/>
    <property type="evidence" value="ECO:0007669"/>
    <property type="project" value="TreeGrafter"/>
</dbReference>
<sequence>DCTVRIWDTVLGHTLLTLSDHVKSVTCVKWGGTRLIYSASQDKTVEVWRSADGVLCRSLETARALATLMLFKESLLNHVKTPFKSIIQLNYHNEELAKKAQIRYDKMRNTSKAERLVSGSDDLAMCLWAPKTERKPICRLTGHQQLIDDVKFSPDTRLFASASFDKSIKLWDAINGKFIAQAVYQISWSADSRLLVSGSADSTLKAPTAIYGYLYY</sequence>
<evidence type="ECO:0000256" key="1">
    <source>
        <dbReference type="ARBA" id="ARBA00004123"/>
    </source>
</evidence>
<keyword evidence="4" id="KW-0539">Nucleus</keyword>
<evidence type="ECO:0000256" key="2">
    <source>
        <dbReference type="ARBA" id="ARBA00022574"/>
    </source>
</evidence>
<dbReference type="Proteomes" id="UP000014500">
    <property type="component" value="Unassembled WGS sequence"/>
</dbReference>
<dbReference type="InterPro" id="IPR001680">
    <property type="entry name" value="WD40_rpt"/>
</dbReference>
<dbReference type="PhylomeDB" id="T1JKK4"/>
<feature type="repeat" description="WD" evidence="5">
    <location>
        <begin position="140"/>
        <end position="181"/>
    </location>
</feature>
<evidence type="ECO:0000256" key="4">
    <source>
        <dbReference type="ARBA" id="ARBA00023242"/>
    </source>
</evidence>
<reference evidence="6" key="2">
    <citation type="submission" date="2015-02" db="UniProtKB">
        <authorList>
            <consortium name="EnsemblMetazoa"/>
        </authorList>
    </citation>
    <scope>IDENTIFICATION</scope>
</reference>
<keyword evidence="7" id="KW-1185">Reference proteome</keyword>
<evidence type="ECO:0000313" key="6">
    <source>
        <dbReference type="EnsemblMetazoa" id="SMAR014384-PA"/>
    </source>
</evidence>
<dbReference type="EnsemblMetazoa" id="SMAR014384-RA">
    <property type="protein sequence ID" value="SMAR014384-PA"/>
    <property type="gene ID" value="SMAR014384"/>
</dbReference>
<dbReference type="PROSITE" id="PS50082">
    <property type="entry name" value="WD_REPEATS_2"/>
    <property type="match status" value="2"/>
</dbReference>
<dbReference type="SUPFAM" id="SSF50998">
    <property type="entry name" value="Quinoprotein alcohol dehydrogenase-like"/>
    <property type="match status" value="1"/>
</dbReference>